<evidence type="ECO:0000256" key="1">
    <source>
        <dbReference type="SAM" id="MobiDB-lite"/>
    </source>
</evidence>
<sequence length="217" mass="23181">MANALVVLSSTAEDGGDRGSQVSESRLCAHVYKSVEHFSVHPLPDEESSEDYSAAEIQSVGNQKVEKCAKSSNHCYALWQEDFSINGTGITIMGQGIYGALGCGRTADPLCHYDTPGASNAGAIVPPPPPSIDQLFPSPPPNYEPDDRETQTRRGVGKLGQWNRLNVDCIGDTILHTPALDSGIDCLKTILYTPALDSGIDCLKTILHTPALDSVID</sequence>
<accession>A0A7R9FXH4</accession>
<protein>
    <submittedName>
        <fullName evidence="2">Uncharacterized protein</fullName>
    </submittedName>
</protein>
<feature type="compositionally biased region" description="Pro residues" evidence="1">
    <location>
        <begin position="125"/>
        <end position="143"/>
    </location>
</feature>
<organism evidence="2">
    <name type="scientific">Timema shepardi</name>
    <name type="common">Walking stick</name>
    <dbReference type="NCBI Taxonomy" id="629360"/>
    <lineage>
        <taxon>Eukaryota</taxon>
        <taxon>Metazoa</taxon>
        <taxon>Ecdysozoa</taxon>
        <taxon>Arthropoda</taxon>
        <taxon>Hexapoda</taxon>
        <taxon>Insecta</taxon>
        <taxon>Pterygota</taxon>
        <taxon>Neoptera</taxon>
        <taxon>Polyneoptera</taxon>
        <taxon>Phasmatodea</taxon>
        <taxon>Timematodea</taxon>
        <taxon>Timematoidea</taxon>
        <taxon>Timematidae</taxon>
        <taxon>Timema</taxon>
    </lineage>
</organism>
<proteinExistence type="predicted"/>
<reference evidence="2" key="1">
    <citation type="submission" date="2020-11" db="EMBL/GenBank/DDBJ databases">
        <authorList>
            <person name="Tran Van P."/>
        </authorList>
    </citation>
    <scope>NUCLEOTIDE SEQUENCE</scope>
</reference>
<dbReference type="AlphaFoldDB" id="A0A7R9FXH4"/>
<name>A0A7R9FXH4_TIMSH</name>
<feature type="region of interest" description="Disordered" evidence="1">
    <location>
        <begin position="125"/>
        <end position="154"/>
    </location>
</feature>
<gene>
    <name evidence="2" type="ORF">TSIB3V08_LOCUS3305</name>
</gene>
<dbReference type="EMBL" id="OC001095">
    <property type="protein sequence ID" value="CAD7259089.1"/>
    <property type="molecule type" value="Genomic_DNA"/>
</dbReference>
<evidence type="ECO:0000313" key="2">
    <source>
        <dbReference type="EMBL" id="CAD7259089.1"/>
    </source>
</evidence>